<reference evidence="2 3" key="1">
    <citation type="submission" date="2019-08" db="EMBL/GenBank/DDBJ databases">
        <title>Bradyrhizobium hipponensis sp. nov., a rhizobium isolated from a Lupinus angustifolius root nodule in Tunisia.</title>
        <authorList>
            <person name="Off K."/>
            <person name="Rejili M."/>
            <person name="Mars M."/>
            <person name="Brachmann A."/>
            <person name="Marin M."/>
        </authorList>
    </citation>
    <scope>NUCLEOTIDE SEQUENCE [LARGE SCALE GENOMIC DNA]</scope>
    <source>
        <strain evidence="3">aSej3</strain>
    </source>
</reference>
<dbReference type="SUPFAM" id="SSF46689">
    <property type="entry name" value="Homeodomain-like"/>
    <property type="match status" value="1"/>
</dbReference>
<dbReference type="InterPro" id="IPR038717">
    <property type="entry name" value="Tc1-like_DDE_dom"/>
</dbReference>
<protein>
    <submittedName>
        <fullName evidence="2">IS630 family transposase</fullName>
    </submittedName>
</protein>
<proteinExistence type="predicted"/>
<evidence type="ECO:0000259" key="1">
    <source>
        <dbReference type="Pfam" id="PF13358"/>
    </source>
</evidence>
<dbReference type="InterPro" id="IPR036397">
    <property type="entry name" value="RNaseH_sf"/>
</dbReference>
<comment type="caution">
    <text evidence="2">The sequence shown here is derived from an EMBL/GenBank/DDBJ whole genome shotgun (WGS) entry which is preliminary data.</text>
</comment>
<dbReference type="Pfam" id="PF13358">
    <property type="entry name" value="DDE_3"/>
    <property type="match status" value="1"/>
</dbReference>
<dbReference type="NCBIfam" id="NF033545">
    <property type="entry name" value="transpos_IS630"/>
    <property type="match status" value="1"/>
</dbReference>
<dbReference type="InterPro" id="IPR047655">
    <property type="entry name" value="Transpos_IS630-like"/>
</dbReference>
<dbReference type="PANTHER" id="PTHR46564">
    <property type="entry name" value="TRANSPOSASE"/>
    <property type="match status" value="1"/>
</dbReference>
<dbReference type="InterPro" id="IPR009057">
    <property type="entry name" value="Homeodomain-like_sf"/>
</dbReference>
<dbReference type="Gene3D" id="3.30.420.10">
    <property type="entry name" value="Ribonuclease H-like superfamily/Ribonuclease H"/>
    <property type="match status" value="1"/>
</dbReference>
<feature type="domain" description="Tc1-like transposase DDE" evidence="1">
    <location>
        <begin position="145"/>
        <end position="277"/>
    </location>
</feature>
<dbReference type="Proteomes" id="UP000324797">
    <property type="component" value="Unassembled WGS sequence"/>
</dbReference>
<name>A0A5S4YQA6_9BRAD</name>
<accession>A0A5S4YQA6</accession>
<evidence type="ECO:0000313" key="3">
    <source>
        <dbReference type="Proteomes" id="UP000324797"/>
    </source>
</evidence>
<keyword evidence="3" id="KW-1185">Reference proteome</keyword>
<dbReference type="EMBL" id="VSTH01000042">
    <property type="protein sequence ID" value="TYO66112.1"/>
    <property type="molecule type" value="Genomic_DNA"/>
</dbReference>
<dbReference type="AlphaFoldDB" id="A0A5S4YQA6"/>
<sequence length="338" mass="37822">MAKPLSRDLRERGLATIAGGVSGRQAAERFGVSAASVSRWRMLEREQGDAQPRAHGGDRKSHRIDAHQARIMALLKATPDITIEELRDSLSKEDLSFGYGTIRRFFERHNITRRKAAHATEQDRPDVLTRREAWRESQGKLDRDRLVFIDETWASTNMARTHGRCQRGERLRAAVPHGHWKTTTCVAALTTRGIIAPWVLDGPSNRDAFETYVEKVLVPELPQDAIVIKDNLSSYKGPRIREMIEAAGATLLYLPRYSPDLNPIENAFAKLKANLRKAAERTVNGLWDAVGRIVDTYTPAESTNYFVAAGYLQPDRLTLSSTLPNRWRVTASAAAGLA</sequence>
<evidence type="ECO:0000313" key="2">
    <source>
        <dbReference type="EMBL" id="TYO66112.1"/>
    </source>
</evidence>
<organism evidence="2 3">
    <name type="scientific">Bradyrhizobium hipponense</name>
    <dbReference type="NCBI Taxonomy" id="2605638"/>
    <lineage>
        <taxon>Bacteria</taxon>
        <taxon>Pseudomonadati</taxon>
        <taxon>Pseudomonadota</taxon>
        <taxon>Alphaproteobacteria</taxon>
        <taxon>Hyphomicrobiales</taxon>
        <taxon>Nitrobacteraceae</taxon>
        <taxon>Bradyrhizobium</taxon>
    </lineage>
</organism>
<dbReference type="GO" id="GO:0003676">
    <property type="term" value="F:nucleic acid binding"/>
    <property type="evidence" value="ECO:0007669"/>
    <property type="project" value="InterPro"/>
</dbReference>
<dbReference type="PANTHER" id="PTHR46564:SF1">
    <property type="entry name" value="TRANSPOSASE"/>
    <property type="match status" value="1"/>
</dbReference>
<gene>
    <name evidence="2" type="ORF">FXV83_13045</name>
</gene>